<reference evidence="2" key="1">
    <citation type="submission" date="2023-03" db="EMBL/GenBank/DDBJ databases">
        <title>Amycolatopsis taiwanensis NBRC 103393.</title>
        <authorList>
            <person name="Ichikawa N."/>
            <person name="Sato H."/>
            <person name="Tonouchi N."/>
        </authorList>
    </citation>
    <scope>NUCLEOTIDE SEQUENCE</scope>
    <source>
        <strain evidence="2">NBRC 103393</strain>
    </source>
</reference>
<evidence type="ECO:0000313" key="2">
    <source>
        <dbReference type="EMBL" id="GLY65196.1"/>
    </source>
</evidence>
<dbReference type="InterPro" id="IPR000086">
    <property type="entry name" value="NUDIX_hydrolase_dom"/>
</dbReference>
<feature type="domain" description="Nudix hydrolase" evidence="1">
    <location>
        <begin position="58"/>
        <end position="197"/>
    </location>
</feature>
<gene>
    <name evidence="2" type="ORF">Atai01_18150</name>
</gene>
<evidence type="ECO:0000313" key="3">
    <source>
        <dbReference type="Proteomes" id="UP001165136"/>
    </source>
</evidence>
<dbReference type="CDD" id="cd03674">
    <property type="entry name" value="NUDIX_Hydrolase"/>
    <property type="match status" value="1"/>
</dbReference>
<dbReference type="Pfam" id="PF00293">
    <property type="entry name" value="NUDIX"/>
    <property type="match status" value="1"/>
</dbReference>
<accession>A0A9W6VG72</accession>
<proteinExistence type="predicted"/>
<dbReference type="PROSITE" id="PS51462">
    <property type="entry name" value="NUDIX"/>
    <property type="match status" value="1"/>
</dbReference>
<dbReference type="EMBL" id="BSTI01000003">
    <property type="protein sequence ID" value="GLY65196.1"/>
    <property type="molecule type" value="Genomic_DNA"/>
</dbReference>
<dbReference type="SUPFAM" id="SSF55811">
    <property type="entry name" value="Nudix"/>
    <property type="match status" value="1"/>
</dbReference>
<dbReference type="Proteomes" id="UP001165136">
    <property type="component" value="Unassembled WGS sequence"/>
</dbReference>
<organism evidence="2 3">
    <name type="scientific">Amycolatopsis taiwanensis</name>
    <dbReference type="NCBI Taxonomy" id="342230"/>
    <lineage>
        <taxon>Bacteria</taxon>
        <taxon>Bacillati</taxon>
        <taxon>Actinomycetota</taxon>
        <taxon>Actinomycetes</taxon>
        <taxon>Pseudonocardiales</taxon>
        <taxon>Pseudonocardiaceae</taxon>
        <taxon>Amycolatopsis</taxon>
    </lineage>
</organism>
<name>A0A9W6VG72_9PSEU</name>
<keyword evidence="3" id="KW-1185">Reference proteome</keyword>
<dbReference type="Gene3D" id="3.90.79.10">
    <property type="entry name" value="Nucleoside Triphosphate Pyrophosphohydrolase"/>
    <property type="match status" value="1"/>
</dbReference>
<comment type="caution">
    <text evidence="2">The sequence shown here is derived from an EMBL/GenBank/DDBJ whole genome shotgun (WGS) entry which is preliminary data.</text>
</comment>
<dbReference type="InterPro" id="IPR015797">
    <property type="entry name" value="NUDIX_hydrolase-like_dom_sf"/>
</dbReference>
<dbReference type="AlphaFoldDB" id="A0A9W6VG72"/>
<evidence type="ECO:0000259" key="1">
    <source>
        <dbReference type="PROSITE" id="PS51462"/>
    </source>
</evidence>
<sequence>MQESSRGAGDEALVLSGVTPLETLLARFCPQNENEAADVARIHELVAATEDPWQRSIPLHITASAMIVHPATERVLLRWHRRQRAWLQVGGHGDEGETDPVAVALREGREETGLEDLVPWPDAALVHVVIVPVPATTDDPEHEHADVRFVLATANPDAVRPERPDAPLRWLTLPEAQAVTTEDNVRETLARTEKLFSSR</sequence>
<protein>
    <recommendedName>
        <fullName evidence="1">Nudix hydrolase domain-containing protein</fullName>
    </recommendedName>
</protein>